<sequence>MRRSPTPPRPAVAFDRPPSGSWRRGRAEAIARRRVAPTLVLSLLTLSLAAPAAAQVGASLSAASDYRFRGVSLSNGRPTLSLDLSRDDPSGLYMGASATVAGAHAGPQLLELQEYVGYVRRTRGPWAIDAGLTNSDYARYDERLPSIAYQEAYVGLVGRRLAYHLHYSPNYFGQPYGTLYSEVDGTIRTANDLRLSGHLGLLAPTGGRRDDKDLQYDWRLAIAAAVRGFDVQLAWTGARPDSESEAGHARRRSALVVGVSKAF</sequence>
<evidence type="ECO:0000256" key="1">
    <source>
        <dbReference type="SAM" id="MobiDB-lite"/>
    </source>
</evidence>
<dbReference type="NCBIfam" id="TIGR02001">
    <property type="entry name" value="gcw_chp"/>
    <property type="match status" value="1"/>
</dbReference>
<dbReference type="OrthoDB" id="7478611at2"/>
<evidence type="ECO:0000313" key="3">
    <source>
        <dbReference type="Proteomes" id="UP000249842"/>
    </source>
</evidence>
<feature type="compositionally biased region" description="Pro residues" evidence="1">
    <location>
        <begin position="1"/>
        <end position="10"/>
    </location>
</feature>
<evidence type="ECO:0000313" key="2">
    <source>
        <dbReference type="EMBL" id="RAK60191.1"/>
    </source>
</evidence>
<keyword evidence="3" id="KW-1185">Reference proteome</keyword>
<name>A0A328B162_9CAUL</name>
<accession>A0A328B162</accession>
<dbReference type="Proteomes" id="UP000249842">
    <property type="component" value="Unassembled WGS sequence"/>
</dbReference>
<comment type="caution">
    <text evidence="2">The sequence shown here is derived from an EMBL/GenBank/DDBJ whole genome shotgun (WGS) entry which is preliminary data.</text>
</comment>
<dbReference type="EMBL" id="QFYP01000001">
    <property type="protein sequence ID" value="RAK60191.1"/>
    <property type="molecule type" value="Genomic_DNA"/>
</dbReference>
<organism evidence="2 3">
    <name type="scientific">Phenylobacterium hankyongense</name>
    <dbReference type="NCBI Taxonomy" id="1813876"/>
    <lineage>
        <taxon>Bacteria</taxon>
        <taxon>Pseudomonadati</taxon>
        <taxon>Pseudomonadota</taxon>
        <taxon>Alphaproteobacteria</taxon>
        <taxon>Caulobacterales</taxon>
        <taxon>Caulobacteraceae</taxon>
        <taxon>Phenylobacterium</taxon>
    </lineage>
</organism>
<dbReference type="InterPro" id="IPR010239">
    <property type="entry name" value="CHP02001"/>
</dbReference>
<proteinExistence type="predicted"/>
<dbReference type="Pfam" id="PF09694">
    <property type="entry name" value="Gcw_chp"/>
    <property type="match status" value="1"/>
</dbReference>
<dbReference type="AlphaFoldDB" id="A0A328B162"/>
<feature type="region of interest" description="Disordered" evidence="1">
    <location>
        <begin position="1"/>
        <end position="21"/>
    </location>
</feature>
<gene>
    <name evidence="2" type="ORF">DJ021_10450</name>
</gene>
<protein>
    <submittedName>
        <fullName evidence="2">Uncharacterized protein</fullName>
    </submittedName>
</protein>
<reference evidence="3" key="1">
    <citation type="submission" date="2018-05" db="EMBL/GenBank/DDBJ databases">
        <authorList>
            <person name="Li X."/>
        </authorList>
    </citation>
    <scope>NUCLEOTIDE SEQUENCE [LARGE SCALE GENOMIC DNA]</scope>
    <source>
        <strain evidence="3">HKS-05</strain>
    </source>
</reference>